<feature type="compositionally biased region" description="Polar residues" evidence="2">
    <location>
        <begin position="1649"/>
        <end position="1660"/>
    </location>
</feature>
<feature type="compositionally biased region" description="Acidic residues" evidence="2">
    <location>
        <begin position="502"/>
        <end position="516"/>
    </location>
</feature>
<feature type="region of interest" description="Disordered" evidence="2">
    <location>
        <begin position="892"/>
        <end position="938"/>
    </location>
</feature>
<feature type="compositionally biased region" description="Low complexity" evidence="2">
    <location>
        <begin position="960"/>
        <end position="970"/>
    </location>
</feature>
<feature type="compositionally biased region" description="Acidic residues" evidence="2">
    <location>
        <begin position="2079"/>
        <end position="2088"/>
    </location>
</feature>
<feature type="compositionally biased region" description="Low complexity" evidence="2">
    <location>
        <begin position="540"/>
        <end position="555"/>
    </location>
</feature>
<feature type="compositionally biased region" description="Low complexity" evidence="2">
    <location>
        <begin position="1713"/>
        <end position="1725"/>
    </location>
</feature>
<feature type="region of interest" description="Disordered" evidence="2">
    <location>
        <begin position="319"/>
        <end position="363"/>
    </location>
</feature>
<feature type="region of interest" description="Disordered" evidence="2">
    <location>
        <begin position="960"/>
        <end position="997"/>
    </location>
</feature>
<feature type="compositionally biased region" description="Low complexity" evidence="2">
    <location>
        <begin position="2018"/>
        <end position="2036"/>
    </location>
</feature>
<feature type="compositionally biased region" description="Basic and acidic residues" evidence="2">
    <location>
        <begin position="1674"/>
        <end position="1697"/>
    </location>
</feature>
<protein>
    <submittedName>
        <fullName evidence="3">Uncharacterized protein</fullName>
    </submittedName>
</protein>
<feature type="compositionally biased region" description="Polar residues" evidence="2">
    <location>
        <begin position="1487"/>
        <end position="1500"/>
    </location>
</feature>
<feature type="compositionally biased region" description="Polar residues" evidence="2">
    <location>
        <begin position="1114"/>
        <end position="1127"/>
    </location>
</feature>
<feature type="compositionally biased region" description="Polar residues" evidence="2">
    <location>
        <begin position="668"/>
        <end position="684"/>
    </location>
</feature>
<feature type="compositionally biased region" description="Basic and acidic residues" evidence="2">
    <location>
        <begin position="1592"/>
        <end position="1626"/>
    </location>
</feature>
<feature type="compositionally biased region" description="Polar residues" evidence="2">
    <location>
        <begin position="971"/>
        <end position="997"/>
    </location>
</feature>
<feature type="region of interest" description="Disordered" evidence="2">
    <location>
        <begin position="2181"/>
        <end position="2262"/>
    </location>
</feature>
<feature type="region of interest" description="Disordered" evidence="2">
    <location>
        <begin position="1999"/>
        <end position="2158"/>
    </location>
</feature>
<evidence type="ECO:0000256" key="2">
    <source>
        <dbReference type="SAM" id="MobiDB-lite"/>
    </source>
</evidence>
<feature type="compositionally biased region" description="Polar residues" evidence="2">
    <location>
        <begin position="2094"/>
        <end position="2108"/>
    </location>
</feature>
<reference evidence="3" key="1">
    <citation type="submission" date="2013-07" db="EMBL/GenBank/DDBJ databases">
        <authorList>
            <person name="Geib S."/>
        </authorList>
    </citation>
    <scope>NUCLEOTIDE SEQUENCE</scope>
</reference>
<feature type="compositionally biased region" description="Polar residues" evidence="2">
    <location>
        <begin position="518"/>
        <end position="539"/>
    </location>
</feature>
<organism evidence="3">
    <name type="scientific">Ceratitis capitata</name>
    <name type="common">Mediterranean fruit fly</name>
    <name type="synonym">Tephritis capitata</name>
    <dbReference type="NCBI Taxonomy" id="7213"/>
    <lineage>
        <taxon>Eukaryota</taxon>
        <taxon>Metazoa</taxon>
        <taxon>Ecdysozoa</taxon>
        <taxon>Arthropoda</taxon>
        <taxon>Hexapoda</taxon>
        <taxon>Insecta</taxon>
        <taxon>Pterygota</taxon>
        <taxon>Neoptera</taxon>
        <taxon>Endopterygota</taxon>
        <taxon>Diptera</taxon>
        <taxon>Brachycera</taxon>
        <taxon>Muscomorpha</taxon>
        <taxon>Tephritoidea</taxon>
        <taxon>Tephritidae</taxon>
        <taxon>Ceratitis</taxon>
        <taxon>Ceratitis</taxon>
    </lineage>
</organism>
<feature type="region of interest" description="Disordered" evidence="2">
    <location>
        <begin position="1381"/>
        <end position="1836"/>
    </location>
</feature>
<feature type="compositionally biased region" description="Polar residues" evidence="2">
    <location>
        <begin position="1812"/>
        <end position="1823"/>
    </location>
</feature>
<feature type="compositionally biased region" description="Polar residues" evidence="2">
    <location>
        <begin position="1388"/>
        <end position="1397"/>
    </location>
</feature>
<feature type="compositionally biased region" description="Polar residues" evidence="2">
    <location>
        <begin position="620"/>
        <end position="630"/>
    </location>
</feature>
<feature type="coiled-coil region" evidence="1">
    <location>
        <begin position="285"/>
        <end position="312"/>
    </location>
</feature>
<feature type="compositionally biased region" description="Low complexity" evidence="2">
    <location>
        <begin position="210"/>
        <end position="221"/>
    </location>
</feature>
<feature type="coiled-coil region" evidence="1">
    <location>
        <begin position="166"/>
        <end position="196"/>
    </location>
</feature>
<feature type="coiled-coil region" evidence="1">
    <location>
        <begin position="380"/>
        <end position="410"/>
    </location>
</feature>
<feature type="region of interest" description="Disordered" evidence="2">
    <location>
        <begin position="664"/>
        <end position="690"/>
    </location>
</feature>
<dbReference type="OrthoDB" id="2017365at2759"/>
<feature type="compositionally biased region" description="Basic and acidic residues" evidence="2">
    <location>
        <begin position="1409"/>
        <end position="1423"/>
    </location>
</feature>
<feature type="coiled-coil region" evidence="1">
    <location>
        <begin position="54"/>
        <end position="98"/>
    </location>
</feature>
<evidence type="ECO:0000313" key="3">
    <source>
        <dbReference type="EMBL" id="JAB86771.1"/>
    </source>
</evidence>
<feature type="compositionally biased region" description="Basic and acidic residues" evidence="2">
    <location>
        <begin position="1563"/>
        <end position="1585"/>
    </location>
</feature>
<feature type="compositionally biased region" description="Low complexity" evidence="2">
    <location>
        <begin position="2217"/>
        <end position="2255"/>
    </location>
</feature>
<feature type="region of interest" description="Disordered" evidence="2">
    <location>
        <begin position="481"/>
        <end position="555"/>
    </location>
</feature>
<feature type="region of interest" description="Disordered" evidence="2">
    <location>
        <begin position="1114"/>
        <end position="1156"/>
    </location>
</feature>
<accession>W8B0K5</accession>
<feature type="region of interest" description="Disordered" evidence="2">
    <location>
        <begin position="1012"/>
        <end position="1093"/>
    </location>
</feature>
<keyword evidence="1" id="KW-0175">Coiled coil</keyword>
<feature type="compositionally biased region" description="Polar residues" evidence="2">
    <location>
        <begin position="1548"/>
        <end position="1562"/>
    </location>
</feature>
<feature type="region of interest" description="Disordered" evidence="2">
    <location>
        <begin position="847"/>
        <end position="878"/>
    </location>
</feature>
<feature type="compositionally biased region" description="Low complexity" evidence="2">
    <location>
        <begin position="1020"/>
        <end position="1030"/>
    </location>
</feature>
<feature type="region of interest" description="Disordered" evidence="2">
    <location>
        <begin position="202"/>
        <end position="228"/>
    </location>
</feature>
<feature type="compositionally biased region" description="Low complexity" evidence="2">
    <location>
        <begin position="1040"/>
        <end position="1055"/>
    </location>
</feature>
<feature type="compositionally biased region" description="Polar residues" evidence="2">
    <location>
        <begin position="2121"/>
        <end position="2142"/>
    </location>
</feature>
<feature type="compositionally biased region" description="Basic and acidic residues" evidence="2">
    <location>
        <begin position="1477"/>
        <end position="1486"/>
    </location>
</feature>
<dbReference type="EMBL" id="GAMC01019784">
    <property type="protein sequence ID" value="JAB86771.1"/>
    <property type="molecule type" value="mRNA"/>
</dbReference>
<feature type="compositionally biased region" description="Basic and acidic residues" evidence="2">
    <location>
        <begin position="1767"/>
        <end position="1778"/>
    </location>
</feature>
<feature type="compositionally biased region" description="Polar residues" evidence="2">
    <location>
        <begin position="865"/>
        <end position="878"/>
    </location>
</feature>
<feature type="compositionally biased region" description="Low complexity" evidence="2">
    <location>
        <begin position="1069"/>
        <end position="1093"/>
    </location>
</feature>
<sequence>MVYQNRAQSMDREVVVNSASLEDVPLSELSDNRAQSIQSLHSVETPTPDTSPSFEELQQRLENSNRNIQNMQEQQQQLLRLQNAAKQHLSEMEHLRQQAGTLSFGVNSANGTQTADGAPEYESIDQVHSDMETLVGRMKNLTTFIQNQNELSNLLGDDGPEILAEQEALQRKLESLRAQRDDMRTLVSELQDINRTAERRVGIDAKESEPTTPTAEESVVVNKTPERDETHITNGARVVPVTYARNVPIKLTNGSTAQASADAHTDEDNEENGDLAEKAAAAMLIHQKVADIETMRKQLQRLRDMMETVNIIEARTSRDVNDIGRTPPRELRSQSQSTGSSFERDSTPVSVVPAHHVSNGDDGGDDVYLTRKMRMINDVTADLRAQAASLQAERDRIKALKEEIVLRKQQAAAAAQLGEDALKRSSLTPTPTPRSRKQRETDTPTPPPPPLPNTESDQLKREYEAKKKEFEIICQRLQQDGVITATEPPTSLKAPRRHDTVSEADDEADGDEELNDSDFATSNATSTGRQYFSAPHQQSTPAQQHRAAAKAAVTAHTLATSAATAKVNIQHSHHNQGQPIGKDDSFETNLTSSTAGERRHSTLANATSTTQDGASLEAGSVQSGSSQFSMPPQMPAMGVCSSWPPLPPMPNTWNPTLYYGFGAPPHPSTASQPNSATTTQSAGPSFTPGGLLPQSAVNSECICSAANSASNAPIVTGPTPTSSSTNTAAQLAADPVLLQQFVQTQQMLINSVCQCNQMLWHQQREIDALNNTIHVLQERLLALTGSVNSVPLPDMPYTLRAESVPPPGITTGTLPNNLYLNSTNRAQSEQPALFMPGLTTSTRNSAFSNYQRHQQQQFQQHQQRGHISTAYSSETQQHSNIAAASSTNTGLYSNLNNAAQAPPPPPNQGPSLYNNELPQSPPIQGNAAGPGPIFMHHHNNAIHQNNANLRTQNHYANNLHQQQQLQQQQHGHSNINVGGGNTLNNQVPPGNRANNYWDNFRSYSRQNLLSTNSNKSNEEQQQQNQQQQHQHQQHQHQHQQHQQQQHPGQAAQAQHHPTHQQPPPPPPTQQQQQQQPQPLLTAHQQQQLHGQIQQQQQKALQQFQQSLRYFPTAAPTQPSVVPQTTAGGNKGGSAVAPLTQQPPIQTPPPQPPSSTLIGNQLKAPNLPPSTQITPVTGNVGMIPGSIAQQAGKTNVSSTSVTTPTSAAMSSAAGGGNTAIAGAKQAPTPSISLLPAKSGTSTAAPAAAHQQSKFGAGKTSPVVSAIPPPFPTHFQKPSAIASSGNTATTTNITSTAKTGAVPTGAAAMTSGASNAVGLNKSPQQFANPVPLTKQASASQPQSPAAPVSAVATIAAAAVSATLTTAVVATTANTGAIATDTADQNKETQKATNSISDSLDSAGANNIIEPPADKHGKAETKEEVKSAAATSDATCKAKEEPNVSTAAVKPTLAEGITEKNDDLAASKDTNMDAATKVKKPADGRDSVPEKSSTTGENSTTTAGGADRIDIVKPSDVDVEQKKLHDAKERDAISNTESKADLVTKTDEQNKNVQKLESATVPTINDENKSTADESHDPKSEKNPDKNIKSPTTVTEKEGEKNDKTKVKDKPIDAEKIDITETKPADELTKNSSESAANKPLSTDEKEVLKTANDSKTVVSTPIATEAKPKASATIADEVKPAAKVAEKPKEEKKNTKSEKASATTVSLSSTDHATHSSSGNSGNTNHTITKSTKSKVETAPDSTNSSVSDAVVATPVKRSSRQPKTVPKSTEKPTTEKSEKVTSSSRSSRKSKSGVSSSNSSTVAEVPASPLTPKPSSEQGPSTSASDRKSSRHRLKTIPFQSPLPELAYITKLSASEASNSPKPMSIEDKLIVFYKNEYMAVRNAEGTFYLCQTMQNVYRTSPRISIRWLSEDPNSSGIYIPDFYDHTDIECVLTTVELKRVDKGHLSLPKKEQARIESILKKAIDVEKGLVPRPELTEENPDGLDISLYKDESQIEKKLAMSATPTAARKSRRSGNEIGTPTTGRSSAGASSANTASKARKRGRGRTIGTSDGDNGVKLSAKKRKIVAKRKIKSKKNTTTDEESSDDSDAEYKPNQKNANAASKSSPRAQRSPLAKARAASPISSTTARTKNVTAKPISTASSRGERANKRKAAADGAFAEITPTPAKKAAGATLASAVVATASTPNASKSSNTTKTQDGESNGSASAAKKAITTGDATNMVTSTTNVANNTTSDSNNTGASSTSSSSGGASNGSNRPTRSRK</sequence>
<name>W8B0K5_CERCA</name>
<reference evidence="3" key="2">
    <citation type="journal article" date="2014" name="BMC Genomics">
        <title>A genomic perspective to assessing quality of mass-reared SIT flies used in Mediterranean fruit fly (Ceratitis capitata) eradication in California.</title>
        <authorList>
            <person name="Calla B."/>
            <person name="Hall B."/>
            <person name="Hou S."/>
            <person name="Geib S.M."/>
        </authorList>
    </citation>
    <scope>NUCLEOTIDE SEQUENCE</scope>
</reference>
<feature type="compositionally biased region" description="Basic and acidic residues" evidence="2">
    <location>
        <begin position="1454"/>
        <end position="1463"/>
    </location>
</feature>
<feature type="region of interest" description="Disordered" evidence="2">
    <location>
        <begin position="1317"/>
        <end position="1341"/>
    </location>
</feature>
<evidence type="ECO:0000256" key="1">
    <source>
        <dbReference type="SAM" id="Coils"/>
    </source>
</evidence>
<feature type="compositionally biased region" description="Polar residues" evidence="2">
    <location>
        <begin position="602"/>
        <end position="613"/>
    </location>
</feature>
<feature type="compositionally biased region" description="Low complexity" evidence="2">
    <location>
        <begin position="851"/>
        <end position="862"/>
    </location>
</feature>
<feature type="compositionally biased region" description="Polar residues" evidence="2">
    <location>
        <begin position="2189"/>
        <end position="2205"/>
    </location>
</feature>
<feature type="compositionally biased region" description="Basic and acidic residues" evidence="2">
    <location>
        <begin position="319"/>
        <end position="332"/>
    </location>
</feature>
<proteinExistence type="evidence at transcript level"/>
<feature type="region of interest" description="Disordered" evidence="2">
    <location>
        <begin position="570"/>
        <end position="633"/>
    </location>
</feature>
<feature type="compositionally biased region" description="Low complexity" evidence="2">
    <location>
        <begin position="1791"/>
        <end position="1800"/>
    </location>
</feature>
<feature type="region of interest" description="Disordered" evidence="2">
    <location>
        <begin position="417"/>
        <end position="458"/>
    </location>
</feature>
<feature type="compositionally biased region" description="Polar residues" evidence="2">
    <location>
        <begin position="909"/>
        <end position="918"/>
    </location>
</feature>
<feature type="compositionally biased region" description="Basic and acidic residues" evidence="2">
    <location>
        <begin position="1504"/>
        <end position="1547"/>
    </location>
</feature>
<feature type="compositionally biased region" description="Basic residues" evidence="2">
    <location>
        <begin position="2059"/>
        <end position="2075"/>
    </location>
</feature>
<feature type="compositionally biased region" description="Polar residues" evidence="2">
    <location>
        <begin position="1698"/>
        <end position="1709"/>
    </location>
</feature>